<name>A0ACB7ZA45_9ERIC</name>
<sequence>MIGATDTTATMVEWAMAELINKPEVMKKVQEELSDIVGLDKVVEESHVPKLHYLEAVFKETLRLHPALPLLIPKRPSQSSIAGGYTIPKDTKVFSNVWAMHRDPEAWDEPSEFKPERFLSYPCKFDYSGNNFQFLPFGSARRICPGIPLAEKMVMHVLASLLHSFDWKLPEGEVLDLSERSLGL</sequence>
<evidence type="ECO:0000313" key="2">
    <source>
        <dbReference type="Proteomes" id="UP000828048"/>
    </source>
</evidence>
<dbReference type="EMBL" id="CM037162">
    <property type="protein sequence ID" value="KAH7862824.1"/>
    <property type="molecule type" value="Genomic_DNA"/>
</dbReference>
<comment type="caution">
    <text evidence="1">The sequence shown here is derived from an EMBL/GenBank/DDBJ whole genome shotgun (WGS) entry which is preliminary data.</text>
</comment>
<proteinExistence type="predicted"/>
<evidence type="ECO:0000313" key="1">
    <source>
        <dbReference type="EMBL" id="KAH7862824.1"/>
    </source>
</evidence>
<organism evidence="1 2">
    <name type="scientific">Vaccinium darrowii</name>
    <dbReference type="NCBI Taxonomy" id="229202"/>
    <lineage>
        <taxon>Eukaryota</taxon>
        <taxon>Viridiplantae</taxon>
        <taxon>Streptophyta</taxon>
        <taxon>Embryophyta</taxon>
        <taxon>Tracheophyta</taxon>
        <taxon>Spermatophyta</taxon>
        <taxon>Magnoliopsida</taxon>
        <taxon>eudicotyledons</taxon>
        <taxon>Gunneridae</taxon>
        <taxon>Pentapetalae</taxon>
        <taxon>asterids</taxon>
        <taxon>Ericales</taxon>
        <taxon>Ericaceae</taxon>
        <taxon>Vaccinioideae</taxon>
        <taxon>Vaccinieae</taxon>
        <taxon>Vaccinium</taxon>
    </lineage>
</organism>
<protein>
    <submittedName>
        <fullName evidence="1">Uncharacterized protein</fullName>
    </submittedName>
</protein>
<gene>
    <name evidence="1" type="ORF">Vadar_010016</name>
</gene>
<keyword evidence="2" id="KW-1185">Reference proteome</keyword>
<reference evidence="1 2" key="1">
    <citation type="journal article" date="2021" name="Hortic Res">
        <title>High-quality reference genome and annotation aids understanding of berry development for evergreen blueberry (Vaccinium darrowii).</title>
        <authorList>
            <person name="Yu J."/>
            <person name="Hulse-Kemp A.M."/>
            <person name="Babiker E."/>
            <person name="Staton M."/>
        </authorList>
    </citation>
    <scope>NUCLEOTIDE SEQUENCE [LARGE SCALE GENOMIC DNA]</scope>
    <source>
        <strain evidence="2">cv. NJ 8807/NJ 8810</strain>
        <tissue evidence="1">Young leaf</tissue>
    </source>
</reference>
<accession>A0ACB7ZA45</accession>
<dbReference type="Proteomes" id="UP000828048">
    <property type="component" value="Chromosome 12"/>
</dbReference>